<organism evidence="1 2">
    <name type="scientific">Nephila pilipes</name>
    <name type="common">Giant wood spider</name>
    <name type="synonym">Nephila maculata</name>
    <dbReference type="NCBI Taxonomy" id="299642"/>
    <lineage>
        <taxon>Eukaryota</taxon>
        <taxon>Metazoa</taxon>
        <taxon>Ecdysozoa</taxon>
        <taxon>Arthropoda</taxon>
        <taxon>Chelicerata</taxon>
        <taxon>Arachnida</taxon>
        <taxon>Araneae</taxon>
        <taxon>Araneomorphae</taxon>
        <taxon>Entelegynae</taxon>
        <taxon>Araneoidea</taxon>
        <taxon>Nephilidae</taxon>
        <taxon>Nephila</taxon>
    </lineage>
</organism>
<reference evidence="1" key="1">
    <citation type="submission" date="2020-08" db="EMBL/GenBank/DDBJ databases">
        <title>Multicomponent nature underlies the extraordinary mechanical properties of spider dragline silk.</title>
        <authorList>
            <person name="Kono N."/>
            <person name="Nakamura H."/>
            <person name="Mori M."/>
            <person name="Yoshida Y."/>
            <person name="Ohtoshi R."/>
            <person name="Malay A.D."/>
            <person name="Moran D.A.P."/>
            <person name="Tomita M."/>
            <person name="Numata K."/>
            <person name="Arakawa K."/>
        </authorList>
    </citation>
    <scope>NUCLEOTIDE SEQUENCE</scope>
</reference>
<name>A0A8X6THU1_NEPPI</name>
<protein>
    <submittedName>
        <fullName evidence="1">Uncharacterized protein</fullName>
    </submittedName>
</protein>
<gene>
    <name evidence="1" type="ORF">NPIL_469671</name>
</gene>
<keyword evidence="2" id="KW-1185">Reference proteome</keyword>
<dbReference type="Proteomes" id="UP000887013">
    <property type="component" value="Unassembled WGS sequence"/>
</dbReference>
<dbReference type="AlphaFoldDB" id="A0A8X6THU1"/>
<evidence type="ECO:0000313" key="1">
    <source>
        <dbReference type="EMBL" id="GFT12403.1"/>
    </source>
</evidence>
<proteinExistence type="predicted"/>
<comment type="caution">
    <text evidence="1">The sequence shown here is derived from an EMBL/GenBank/DDBJ whole genome shotgun (WGS) entry which is preliminary data.</text>
</comment>
<evidence type="ECO:0000313" key="2">
    <source>
        <dbReference type="Proteomes" id="UP000887013"/>
    </source>
</evidence>
<accession>A0A8X6THU1</accession>
<sequence>MRKDVRRFLRPNSSQTKTYKWGLTARQHSRGISEKHFNLERNKLLKNVFHFRATLVDQDKVLGKQHLMVALFTYYPYFKNSRRVFEDIRVQGSNPYSYKVVRIRIANECMEVSAQMLSSLTAIQSVLDFNIPPTGYKGTSIQLSGHYDCEYSILKEKSIFLYSRKAL</sequence>
<dbReference type="EMBL" id="BMAW01104111">
    <property type="protein sequence ID" value="GFT12403.1"/>
    <property type="molecule type" value="Genomic_DNA"/>
</dbReference>